<organism evidence="2 3">
    <name type="scientific">Trichoderma arundinaceum</name>
    <dbReference type="NCBI Taxonomy" id="490622"/>
    <lineage>
        <taxon>Eukaryota</taxon>
        <taxon>Fungi</taxon>
        <taxon>Dikarya</taxon>
        <taxon>Ascomycota</taxon>
        <taxon>Pezizomycotina</taxon>
        <taxon>Sordariomycetes</taxon>
        <taxon>Hypocreomycetidae</taxon>
        <taxon>Hypocreales</taxon>
        <taxon>Hypocreaceae</taxon>
        <taxon>Trichoderma</taxon>
    </lineage>
</organism>
<comment type="caution">
    <text evidence="2">The sequence shown here is derived from an EMBL/GenBank/DDBJ whole genome shotgun (WGS) entry which is preliminary data.</text>
</comment>
<accession>A0A395NIQ7</accession>
<sequence>MKERSKSKIQRGSTRAVPAYEWPRDKTFCFLRVLLDMTRKGRFNASAWEYPQRDLENLRRLLKARHPEHDWEIRSIETKCENMDNFWRGFKEAKALPGTKYDASTGKLTMKESQKASFMRSLHEYKKEILSSGLLIGEDITLETWREIFSERLPTANRRTRKARDTKKSKPGDSVDCAPMDVDTEGLPLTSDSEDSITSLEFSRLSPFSRLLVPPKAMTKIVKASEHKAKRRREMKKRQKEMFNAVEQLAVAVTASISRPCKYTHIIEKVQTATEADDIEQAKLILSRLQKSAQDESCASVGKIG</sequence>
<evidence type="ECO:0000256" key="1">
    <source>
        <dbReference type="SAM" id="MobiDB-lite"/>
    </source>
</evidence>
<reference evidence="2 3" key="1">
    <citation type="journal article" date="2018" name="PLoS Pathog.">
        <title>Evolution of structural diversity of trichothecenes, a family of toxins produced by plant pathogenic and entomopathogenic fungi.</title>
        <authorList>
            <person name="Proctor R.H."/>
            <person name="McCormick S.P."/>
            <person name="Kim H.S."/>
            <person name="Cardoza R.E."/>
            <person name="Stanley A.M."/>
            <person name="Lindo L."/>
            <person name="Kelly A."/>
            <person name="Brown D.W."/>
            <person name="Lee T."/>
            <person name="Vaughan M.M."/>
            <person name="Alexander N.J."/>
            <person name="Busman M."/>
            <person name="Gutierrez S."/>
        </authorList>
    </citation>
    <scope>NUCLEOTIDE SEQUENCE [LARGE SCALE GENOMIC DNA]</scope>
    <source>
        <strain evidence="2 3">IBT 40837</strain>
    </source>
</reference>
<keyword evidence="3" id="KW-1185">Reference proteome</keyword>
<evidence type="ECO:0000313" key="2">
    <source>
        <dbReference type="EMBL" id="RFU75909.1"/>
    </source>
</evidence>
<proteinExistence type="predicted"/>
<dbReference type="EMBL" id="PXOA01000403">
    <property type="protein sequence ID" value="RFU75909.1"/>
    <property type="molecule type" value="Genomic_DNA"/>
</dbReference>
<dbReference type="Proteomes" id="UP000266272">
    <property type="component" value="Unassembled WGS sequence"/>
</dbReference>
<feature type="region of interest" description="Disordered" evidence="1">
    <location>
        <begin position="157"/>
        <end position="182"/>
    </location>
</feature>
<dbReference type="OrthoDB" id="4950153at2759"/>
<gene>
    <name evidence="2" type="ORF">TARUN_6371</name>
</gene>
<name>A0A395NIQ7_TRIAR</name>
<evidence type="ECO:0000313" key="3">
    <source>
        <dbReference type="Proteomes" id="UP000266272"/>
    </source>
</evidence>
<dbReference type="AlphaFoldDB" id="A0A395NIQ7"/>
<dbReference type="STRING" id="490622.A0A395NIQ7"/>
<protein>
    <submittedName>
        <fullName evidence="2">Uncharacterized protein</fullName>
    </submittedName>
</protein>